<dbReference type="PANTHER" id="PTHR13620:SF104">
    <property type="entry name" value="EXONUCLEASE 3'-5' DOMAIN-CONTAINING PROTEIN 2"/>
    <property type="match status" value="1"/>
</dbReference>
<evidence type="ECO:0000256" key="2">
    <source>
        <dbReference type="ARBA" id="ARBA00022801"/>
    </source>
</evidence>
<proteinExistence type="predicted"/>
<protein>
    <submittedName>
        <fullName evidence="7">3'-5' exonuclease domain-containing protein</fullName>
    </submittedName>
</protein>
<reference evidence="7" key="1">
    <citation type="submission" date="2022-11" db="UniProtKB">
        <authorList>
            <consortium name="WormBaseParasite"/>
        </authorList>
    </citation>
    <scope>IDENTIFICATION</scope>
</reference>
<keyword evidence="6" id="KW-1185">Reference proteome</keyword>
<dbReference type="GO" id="GO:0003676">
    <property type="term" value="F:nucleic acid binding"/>
    <property type="evidence" value="ECO:0007669"/>
    <property type="project" value="InterPro"/>
</dbReference>
<feature type="region of interest" description="Disordered" evidence="4">
    <location>
        <begin position="251"/>
        <end position="300"/>
    </location>
</feature>
<dbReference type="GO" id="GO:0005634">
    <property type="term" value="C:nucleus"/>
    <property type="evidence" value="ECO:0007669"/>
    <property type="project" value="TreeGrafter"/>
</dbReference>
<evidence type="ECO:0000256" key="4">
    <source>
        <dbReference type="SAM" id="MobiDB-lite"/>
    </source>
</evidence>
<dbReference type="GO" id="GO:0008408">
    <property type="term" value="F:3'-5' exonuclease activity"/>
    <property type="evidence" value="ECO:0007669"/>
    <property type="project" value="InterPro"/>
</dbReference>
<dbReference type="SUPFAM" id="SSF53098">
    <property type="entry name" value="Ribonuclease H-like"/>
    <property type="match status" value="1"/>
</dbReference>
<keyword evidence="3" id="KW-0269">Exonuclease</keyword>
<evidence type="ECO:0000256" key="1">
    <source>
        <dbReference type="ARBA" id="ARBA00022722"/>
    </source>
</evidence>
<dbReference type="Pfam" id="PF01612">
    <property type="entry name" value="DNA_pol_A_exo1"/>
    <property type="match status" value="1"/>
</dbReference>
<organism evidence="6 7">
    <name type="scientific">Plectus sambesii</name>
    <dbReference type="NCBI Taxonomy" id="2011161"/>
    <lineage>
        <taxon>Eukaryota</taxon>
        <taxon>Metazoa</taxon>
        <taxon>Ecdysozoa</taxon>
        <taxon>Nematoda</taxon>
        <taxon>Chromadorea</taxon>
        <taxon>Plectida</taxon>
        <taxon>Plectina</taxon>
        <taxon>Plectoidea</taxon>
        <taxon>Plectidae</taxon>
        <taxon>Plectus</taxon>
    </lineage>
</organism>
<evidence type="ECO:0000256" key="3">
    <source>
        <dbReference type="ARBA" id="ARBA00022839"/>
    </source>
</evidence>
<feature type="domain" description="3'-5' exonuclease" evidence="5">
    <location>
        <begin position="79"/>
        <end position="222"/>
    </location>
</feature>
<dbReference type="WBParaSite" id="PSAMB.scaffold132size74629.g2710.t1">
    <property type="protein sequence ID" value="PSAMB.scaffold132size74629.g2710.t1"/>
    <property type="gene ID" value="PSAMB.scaffold132size74629.g2710"/>
</dbReference>
<dbReference type="Proteomes" id="UP000887566">
    <property type="component" value="Unplaced"/>
</dbReference>
<evidence type="ECO:0000313" key="6">
    <source>
        <dbReference type="Proteomes" id="UP000887566"/>
    </source>
</evidence>
<dbReference type="InterPro" id="IPR012337">
    <property type="entry name" value="RNaseH-like_sf"/>
</dbReference>
<evidence type="ECO:0000313" key="7">
    <source>
        <dbReference type="WBParaSite" id="PSAMB.scaffold132size74629.g2710.t1"/>
    </source>
</evidence>
<keyword evidence="2" id="KW-0378">Hydrolase</keyword>
<keyword evidence="1" id="KW-0540">Nuclease</keyword>
<dbReference type="InterPro" id="IPR002562">
    <property type="entry name" value="3'-5'_exonuclease_dom"/>
</dbReference>
<feature type="compositionally biased region" description="Basic and acidic residues" evidence="4">
    <location>
        <begin position="273"/>
        <end position="284"/>
    </location>
</feature>
<dbReference type="CDD" id="cd06141">
    <property type="entry name" value="WRN_exo"/>
    <property type="match status" value="1"/>
</dbReference>
<dbReference type="PANTHER" id="PTHR13620">
    <property type="entry name" value="3-5 EXONUCLEASE"/>
    <property type="match status" value="1"/>
</dbReference>
<dbReference type="GO" id="GO:0006139">
    <property type="term" value="P:nucleobase-containing compound metabolic process"/>
    <property type="evidence" value="ECO:0007669"/>
    <property type="project" value="InterPro"/>
</dbReference>
<name>A0A914UWZ0_9BILA</name>
<dbReference type="InterPro" id="IPR051132">
    <property type="entry name" value="3-5_Exonuclease_domain"/>
</dbReference>
<sequence length="502" mass="56903">MITNDLWCASRPPGTSSHVVIASSASEWEEAFELLMMDILDFPFVGIDCEWLANDLIAEQALQAALEAGYSSTLIDNIEKRRVCLLQLATSQGTCVLVRLCLFDQLPNSLRRLLADEKVWKVGVNTQCDKKQLFGSWTVELESWVDLRHVFKDCESVGLVGPYRSDRELGLNGLSERLLGRVACGNKAAIAKSNWAAVELSAEQTTYAAGDAQIGIDCFIAMCNAVWPDARGQLHTTDICDRFEAHKCRPIAPPSEKAKRRREKTTETSATERPVRDQLAEKAKKIPQLSRNKPHGRPQGSELYYIQTKENRCVVCGSQECLVRKNIVPHEYRRCFSSEHKNHHSHDVVLLCAVCHARTDAVDTELRRQLAERFDAPLCTSRVVVDKQLHMVAKAAKALLSAVDRLPHDRKELLQQAVRKHLEIDDDAPLERHHLLQATAVDYRSENGDFSSHAKVVVERICQQKEQGTHELERIWRDHFLTNMKPQFLPPMWSRDHMKSDC</sequence>
<dbReference type="GO" id="GO:0005737">
    <property type="term" value="C:cytoplasm"/>
    <property type="evidence" value="ECO:0007669"/>
    <property type="project" value="TreeGrafter"/>
</dbReference>
<dbReference type="Gene3D" id="3.30.420.10">
    <property type="entry name" value="Ribonuclease H-like superfamily/Ribonuclease H"/>
    <property type="match status" value="1"/>
</dbReference>
<accession>A0A914UWZ0</accession>
<evidence type="ECO:0000259" key="5">
    <source>
        <dbReference type="Pfam" id="PF01612"/>
    </source>
</evidence>
<dbReference type="InterPro" id="IPR036397">
    <property type="entry name" value="RNaseH_sf"/>
</dbReference>
<dbReference type="AlphaFoldDB" id="A0A914UWZ0"/>